<comment type="caution">
    <text evidence="5">The sequence shown here is derived from an EMBL/GenBank/DDBJ whole genome shotgun (WGS) entry which is preliminary data.</text>
</comment>
<keyword evidence="6" id="KW-1185">Reference proteome</keyword>
<dbReference type="SUPFAM" id="SSF90257">
    <property type="entry name" value="Myosin rod fragments"/>
    <property type="match status" value="1"/>
</dbReference>
<accession>A0A8T2P3C9</accession>
<feature type="coiled-coil region" evidence="2">
    <location>
        <begin position="398"/>
        <end position="505"/>
    </location>
</feature>
<feature type="region of interest" description="Disordered" evidence="3">
    <location>
        <begin position="505"/>
        <end position="541"/>
    </location>
</feature>
<dbReference type="Proteomes" id="UP000824540">
    <property type="component" value="Unassembled WGS sequence"/>
</dbReference>
<dbReference type="Gene3D" id="6.20.250.40">
    <property type="match status" value="1"/>
</dbReference>
<dbReference type="Gene3D" id="2.60.40.2840">
    <property type="match status" value="1"/>
</dbReference>
<organism evidence="5 6">
    <name type="scientific">Albula glossodonta</name>
    <name type="common">roundjaw bonefish</name>
    <dbReference type="NCBI Taxonomy" id="121402"/>
    <lineage>
        <taxon>Eukaryota</taxon>
        <taxon>Metazoa</taxon>
        <taxon>Chordata</taxon>
        <taxon>Craniata</taxon>
        <taxon>Vertebrata</taxon>
        <taxon>Euteleostomi</taxon>
        <taxon>Actinopterygii</taxon>
        <taxon>Neopterygii</taxon>
        <taxon>Teleostei</taxon>
        <taxon>Albuliformes</taxon>
        <taxon>Albulidae</taxon>
        <taxon>Albula</taxon>
    </lineage>
</organism>
<proteinExistence type="predicted"/>
<feature type="coiled-coil region" evidence="2">
    <location>
        <begin position="291"/>
        <end position="360"/>
    </location>
</feature>
<name>A0A8T2P3C9_9TELE</name>
<evidence type="ECO:0000313" key="5">
    <source>
        <dbReference type="EMBL" id="KAG9346270.1"/>
    </source>
</evidence>
<dbReference type="AlphaFoldDB" id="A0A8T2P3C9"/>
<keyword evidence="1 2" id="KW-0175">Coiled coil</keyword>
<dbReference type="PANTHER" id="PTHR31915">
    <property type="entry name" value="SKICH DOMAIN-CONTAINING PROTEIN"/>
    <property type="match status" value="1"/>
</dbReference>
<dbReference type="InterPro" id="IPR051002">
    <property type="entry name" value="UBA_autophagy_assoc_protein"/>
</dbReference>
<evidence type="ECO:0000256" key="2">
    <source>
        <dbReference type="SAM" id="Coils"/>
    </source>
</evidence>
<evidence type="ECO:0000256" key="1">
    <source>
        <dbReference type="ARBA" id="ARBA00023054"/>
    </source>
</evidence>
<feature type="domain" description="SKICH" evidence="4">
    <location>
        <begin position="22"/>
        <end position="130"/>
    </location>
</feature>
<protein>
    <recommendedName>
        <fullName evidence="4">SKICH domain-containing protein</fullName>
    </recommendedName>
</protein>
<evidence type="ECO:0000313" key="6">
    <source>
        <dbReference type="Proteomes" id="UP000824540"/>
    </source>
</evidence>
<dbReference type="OrthoDB" id="10015001at2759"/>
<evidence type="ECO:0000256" key="3">
    <source>
        <dbReference type="SAM" id="MobiDB-lite"/>
    </source>
</evidence>
<sequence length="613" mass="70474">MSESAEGPPTSNVMEVSAYSQVVFNEVPQSFTPNTSVKCDYIVTSGFEPHRRDWVGIFKESKRRFCESRSREYYTFVWAVPSPNPGGQEPVGQHVLFDAYYLPKEDGEFYQFCYVDSGGQVRGASTPFRFENPPESSLEYMGDNDLLVITTQEQVEQVEREKEELHKEMEKQQESMEALRSSLDERELEIRRLRAANEELGQLVSRMEQEQAQSKREREEERERWASQQRALQERETQTMADHQGAAQSTLGMEESLREMEVKLGPSLETGHWQATLTDLGAPSEELQQSVSTWQEKYERAVTKINQMKQERAELREKVVSQEERITHLISSCRDLEQEKEQAKAELRKSEDHITLLQKETVKLAGELRGLRAQAAEGLHSDAPHRSLTELEGQDGEALQKQAECNVLASQLQEAKAELGLERQNSEEARSRADLTIQNLQEEKQQLEHRLKAFEEKDRLSRELEMQLAEARRNLEEQASMREIVEQLYQENKDLRTNVEKVQVELAQRQSGPPSASISLQHPNPYVPSPAPPGTQSPQPDSLFFGNPFETPAIPNTEEELRVCRYCQEIFPDISLAELEQHEGSHKVCPFCTLICDPMEQNEFEQHVYSHEE</sequence>
<reference evidence="5" key="1">
    <citation type="thesis" date="2021" institute="BYU ScholarsArchive" country="Provo, UT, USA">
        <title>Applications of and Algorithms for Genome Assembly and Genomic Analyses with an Emphasis on Marine Teleosts.</title>
        <authorList>
            <person name="Pickett B.D."/>
        </authorList>
    </citation>
    <scope>NUCLEOTIDE SEQUENCE</scope>
    <source>
        <strain evidence="5">HI-2016</strain>
    </source>
</reference>
<feature type="compositionally biased region" description="Polar residues" evidence="3">
    <location>
        <begin position="508"/>
        <end position="522"/>
    </location>
</feature>
<gene>
    <name evidence="5" type="ORF">JZ751_008095</name>
</gene>
<dbReference type="InterPro" id="IPR041611">
    <property type="entry name" value="SKICH"/>
</dbReference>
<feature type="compositionally biased region" description="Pro residues" evidence="3">
    <location>
        <begin position="525"/>
        <end position="535"/>
    </location>
</feature>
<dbReference type="Pfam" id="PF17751">
    <property type="entry name" value="SKICH"/>
    <property type="match status" value="1"/>
</dbReference>
<feature type="region of interest" description="Disordered" evidence="3">
    <location>
        <begin position="204"/>
        <end position="230"/>
    </location>
</feature>
<dbReference type="EMBL" id="JAFBMS010000016">
    <property type="protein sequence ID" value="KAG9346270.1"/>
    <property type="molecule type" value="Genomic_DNA"/>
</dbReference>
<feature type="compositionally biased region" description="Basic and acidic residues" evidence="3">
    <location>
        <begin position="207"/>
        <end position="225"/>
    </location>
</feature>
<dbReference type="PANTHER" id="PTHR31915:SF10">
    <property type="entry name" value="CALCIUM-BINDING AND COILED-COIL DOMAIN 2"/>
    <property type="match status" value="1"/>
</dbReference>
<evidence type="ECO:0000259" key="4">
    <source>
        <dbReference type="Pfam" id="PF17751"/>
    </source>
</evidence>